<reference evidence="2 3" key="1">
    <citation type="submission" date="2022-05" db="EMBL/GenBank/DDBJ databases">
        <authorList>
            <consortium name="Genoscope - CEA"/>
            <person name="William W."/>
        </authorList>
    </citation>
    <scope>NUCLEOTIDE SEQUENCE [LARGE SCALE GENOMIC DNA]</scope>
</reference>
<protein>
    <recommendedName>
        <fullName evidence="1">DUF6570 domain-containing protein</fullName>
    </recommendedName>
</protein>
<comment type="caution">
    <text evidence="2">The sequence shown here is derived from an EMBL/GenBank/DDBJ whole genome shotgun (WGS) entry which is preliminary data.</text>
</comment>
<dbReference type="EMBL" id="CALNXJ010000010">
    <property type="protein sequence ID" value="CAH3107037.1"/>
    <property type="molecule type" value="Genomic_DNA"/>
</dbReference>
<dbReference type="InterPro" id="IPR046700">
    <property type="entry name" value="DUF6570"/>
</dbReference>
<dbReference type="Proteomes" id="UP001159428">
    <property type="component" value="Unassembled WGS sequence"/>
</dbReference>
<organism evidence="2 3">
    <name type="scientific">Pocillopora meandrina</name>
    <dbReference type="NCBI Taxonomy" id="46732"/>
    <lineage>
        <taxon>Eukaryota</taxon>
        <taxon>Metazoa</taxon>
        <taxon>Cnidaria</taxon>
        <taxon>Anthozoa</taxon>
        <taxon>Hexacorallia</taxon>
        <taxon>Scleractinia</taxon>
        <taxon>Astrocoeniina</taxon>
        <taxon>Pocilloporidae</taxon>
        <taxon>Pocillopora</taxon>
    </lineage>
</organism>
<name>A0AAU9WA21_9CNID</name>
<feature type="domain" description="DUF6570" evidence="1">
    <location>
        <begin position="5"/>
        <end position="114"/>
    </location>
</feature>
<sequence length="208" mass="23315">MIPALVPIELQGLTQTEEMLSARALPIMRIYIKPGGQRGYSGHCINLPQDLNELASVLPRCPKDLSIIAVRVKGRDNTFKDVNVRRQKVHNALLWLLQNNSHYKDITIDQHALDCVPINGVPTDIMTIKSDNDIVLDEVASPDFGPSVSDENDQVYKSSEMSSFMPTNERQQQELDAIKGQLSLNEPIAWPSVHNQPINEYQTPFLAT</sequence>
<proteinExistence type="predicted"/>
<keyword evidence="3" id="KW-1185">Reference proteome</keyword>
<accession>A0AAU9WA21</accession>
<evidence type="ECO:0000313" key="2">
    <source>
        <dbReference type="EMBL" id="CAH3107037.1"/>
    </source>
</evidence>
<dbReference type="Pfam" id="PF20209">
    <property type="entry name" value="DUF6570"/>
    <property type="match status" value="1"/>
</dbReference>
<evidence type="ECO:0000259" key="1">
    <source>
        <dbReference type="Pfam" id="PF20209"/>
    </source>
</evidence>
<dbReference type="AlphaFoldDB" id="A0AAU9WA21"/>
<evidence type="ECO:0000313" key="3">
    <source>
        <dbReference type="Proteomes" id="UP001159428"/>
    </source>
</evidence>
<gene>
    <name evidence="2" type="ORF">PMEA_00001809</name>
</gene>